<sequence>MTLVYPSVLLLLLGIPVLLLMQFREYSINKEDLRRIGGFWENEGVRSVFFIKWFLSSLFLILTYTFFTFSLAGINWGEQPIEEDRVGLDIMYVVDASYSMLAEDIPPSRIGRAKEVIRGLSENLPGARFGLVAFKGDGTVLLPATEDVYALENALNYLNTEVISSPGTDLEAALNSALTALPQSSNRHRIIVLFSDGEELTGNFVDPALEAGRLGIPVFTYGLGSREGSTIPQGDGRIVRDPQDNPVVTRLDSSSLEEIARLSRGSYFEAAAGLGSLDTRIKELTGQRGTDGFRLVSITRYRFFLTLALLFYIGHILIRRIKLRGLF</sequence>
<evidence type="ECO:0000313" key="8">
    <source>
        <dbReference type="Proteomes" id="UP000018680"/>
    </source>
</evidence>
<evidence type="ECO:0000256" key="1">
    <source>
        <dbReference type="ARBA" id="ARBA00022475"/>
    </source>
</evidence>
<dbReference type="SUPFAM" id="SSF53300">
    <property type="entry name" value="vWA-like"/>
    <property type="match status" value="1"/>
</dbReference>
<proteinExistence type="predicted"/>
<dbReference type="HOGENOM" id="CLU_846403_0_0_12"/>
<keyword evidence="4 5" id="KW-0472">Membrane</keyword>
<gene>
    <name evidence="7" type="ORF">L21SP2_2834</name>
</gene>
<dbReference type="InterPro" id="IPR050768">
    <property type="entry name" value="UPF0353/GerABKA_families"/>
</dbReference>
<evidence type="ECO:0000256" key="3">
    <source>
        <dbReference type="ARBA" id="ARBA00022989"/>
    </source>
</evidence>
<dbReference type="EMBL" id="CP006939">
    <property type="protein sequence ID" value="AHC16184.1"/>
    <property type="molecule type" value="Genomic_DNA"/>
</dbReference>
<accession>V5WKW5</accession>
<dbReference type="eggNOG" id="COG2304">
    <property type="taxonomic scope" value="Bacteria"/>
</dbReference>
<dbReference type="Proteomes" id="UP000018680">
    <property type="component" value="Chromosome"/>
</dbReference>
<keyword evidence="2 5" id="KW-0812">Transmembrane</keyword>
<protein>
    <submittedName>
        <fullName evidence="7">BatB</fullName>
    </submittedName>
</protein>
<dbReference type="RefSeq" id="WP_024269081.1">
    <property type="nucleotide sequence ID" value="NC_023035.1"/>
</dbReference>
<dbReference type="PROSITE" id="PS50234">
    <property type="entry name" value="VWFA"/>
    <property type="match status" value="1"/>
</dbReference>
<evidence type="ECO:0000259" key="6">
    <source>
        <dbReference type="PROSITE" id="PS50234"/>
    </source>
</evidence>
<dbReference type="InterPro" id="IPR036465">
    <property type="entry name" value="vWFA_dom_sf"/>
</dbReference>
<keyword evidence="3 5" id="KW-1133">Transmembrane helix</keyword>
<feature type="domain" description="VWFA" evidence="6">
    <location>
        <begin position="89"/>
        <end position="284"/>
    </location>
</feature>
<feature type="transmembrane region" description="Helical" evidence="5">
    <location>
        <begin position="6"/>
        <end position="23"/>
    </location>
</feature>
<evidence type="ECO:0000256" key="5">
    <source>
        <dbReference type="SAM" id="Phobius"/>
    </source>
</evidence>
<keyword evidence="8" id="KW-1185">Reference proteome</keyword>
<dbReference type="PANTHER" id="PTHR22550">
    <property type="entry name" value="SPORE GERMINATION PROTEIN"/>
    <property type="match status" value="1"/>
</dbReference>
<dbReference type="STRING" id="1307761.L21SP2_2834"/>
<name>V5WKW5_9SPIO</name>
<evidence type="ECO:0000256" key="2">
    <source>
        <dbReference type="ARBA" id="ARBA00022692"/>
    </source>
</evidence>
<dbReference type="KEGG" id="slr:L21SP2_2834"/>
<reference evidence="7 8" key="1">
    <citation type="journal article" date="2015" name="Stand. Genomic Sci.">
        <title>Complete genome sequence and description of Salinispira pacifica gen. nov., sp. nov., a novel spirochaete isolated form a hypersaline microbial mat.</title>
        <authorList>
            <person name="Ben Hania W."/>
            <person name="Joseph M."/>
            <person name="Schumann P."/>
            <person name="Bunk B."/>
            <person name="Fiebig A."/>
            <person name="Sproer C."/>
            <person name="Klenk H.P."/>
            <person name="Fardeau M.L."/>
            <person name="Spring S."/>
        </authorList>
    </citation>
    <scope>NUCLEOTIDE SEQUENCE [LARGE SCALE GENOMIC DNA]</scope>
    <source>
        <strain evidence="7 8">L21-RPul-D2</strain>
    </source>
</reference>
<feature type="transmembrane region" description="Helical" evidence="5">
    <location>
        <begin position="44"/>
        <end position="67"/>
    </location>
</feature>
<dbReference type="Pfam" id="PF13519">
    <property type="entry name" value="VWA_2"/>
    <property type="match status" value="1"/>
</dbReference>
<dbReference type="AlphaFoldDB" id="V5WKW5"/>
<dbReference type="Gene3D" id="3.40.50.410">
    <property type="entry name" value="von Willebrand factor, type A domain"/>
    <property type="match status" value="1"/>
</dbReference>
<evidence type="ECO:0000313" key="7">
    <source>
        <dbReference type="EMBL" id="AHC16184.1"/>
    </source>
</evidence>
<organism evidence="7 8">
    <name type="scientific">Salinispira pacifica</name>
    <dbReference type="NCBI Taxonomy" id="1307761"/>
    <lineage>
        <taxon>Bacteria</taxon>
        <taxon>Pseudomonadati</taxon>
        <taxon>Spirochaetota</taxon>
        <taxon>Spirochaetia</taxon>
        <taxon>Spirochaetales</taxon>
        <taxon>Spirochaetaceae</taxon>
        <taxon>Salinispira</taxon>
    </lineage>
</organism>
<evidence type="ECO:0000256" key="4">
    <source>
        <dbReference type="ARBA" id="ARBA00023136"/>
    </source>
</evidence>
<dbReference type="PANTHER" id="PTHR22550:SF5">
    <property type="entry name" value="LEUCINE ZIPPER PROTEIN 4"/>
    <property type="match status" value="1"/>
</dbReference>
<dbReference type="OrthoDB" id="353431at2"/>
<keyword evidence="1" id="KW-1003">Cell membrane</keyword>
<dbReference type="InterPro" id="IPR002035">
    <property type="entry name" value="VWF_A"/>
</dbReference>
<dbReference type="SMART" id="SM00327">
    <property type="entry name" value="VWA"/>
    <property type="match status" value="1"/>
</dbReference>
<feature type="transmembrane region" description="Helical" evidence="5">
    <location>
        <begin position="301"/>
        <end position="318"/>
    </location>
</feature>